<accession>A0A1D9MJ31</accession>
<dbReference type="PANTHER" id="PTHR46018:SF4">
    <property type="entry name" value="METALLO-HYDROLASE YHFI-RELATED"/>
    <property type="match status" value="1"/>
</dbReference>
<dbReference type="OrthoDB" id="9800940at2"/>
<protein>
    <recommendedName>
        <fullName evidence="1">Metallo-beta-lactamase domain-containing protein</fullName>
    </recommendedName>
</protein>
<feature type="domain" description="Metallo-beta-lactamase" evidence="1">
    <location>
        <begin position="39"/>
        <end position="268"/>
    </location>
</feature>
<dbReference type="CDD" id="cd07716">
    <property type="entry name" value="RNaseZ_short-form-like_MBL-fold"/>
    <property type="match status" value="1"/>
</dbReference>
<dbReference type="EMBL" id="CP017812">
    <property type="protein sequence ID" value="AOZ72351.1"/>
    <property type="molecule type" value="Genomic_DNA"/>
</dbReference>
<dbReference type="AlphaFoldDB" id="A0A1D9MJ31"/>
<dbReference type="PANTHER" id="PTHR46018">
    <property type="entry name" value="ZINC PHOSPHODIESTERASE ELAC PROTEIN 1"/>
    <property type="match status" value="1"/>
</dbReference>
<evidence type="ECO:0000313" key="2">
    <source>
        <dbReference type="EMBL" id="AOZ72351.1"/>
    </source>
</evidence>
<keyword evidence="3" id="KW-1185">Reference proteome</keyword>
<dbReference type="InterPro" id="IPR001279">
    <property type="entry name" value="Metallo-B-lactamas"/>
</dbReference>
<proteinExistence type="predicted"/>
<evidence type="ECO:0000313" key="3">
    <source>
        <dbReference type="Proteomes" id="UP000176288"/>
    </source>
</evidence>
<sequence length="300" mass="32867">MKLTIVGCTGSMSGPKSAASCYLLQAMGPDGNGGERMWNIVFDLGPGSYGQLWNYIDPSKLDAVIFSHLHADHCADLISLQVYQKWAPGRPGRPVTMIAPKGIEQRIREIDGDHQASYQEEFDFWEIADDRRHFEIGPFKLEAFQGWHTIESYGFRVTGPASHPASQSRGVTILGHEKYPVASDGGGILLDDTLPNDTSTFAYTGDTDYCEEIVKMATGVDLLLAEAGFLKAETDKIEGDVSGVHMTGVSTGRLAKEAQVGGMIITHIQPWTPRGAVWDEVRENWHGPLIIADTGLRFTV</sequence>
<reference evidence="2 3" key="1">
    <citation type="submission" date="2016-10" db="EMBL/GenBank/DDBJ databases">
        <title>Actinomyces aegypiusis sp. nov., isolated from the Aegypius monachus in Qinghai Tibet Plateau China.</title>
        <authorList>
            <person name="Wang Y."/>
        </authorList>
    </citation>
    <scope>NUCLEOTIDE SEQUENCE [LARGE SCALE GENOMIC DNA]</scope>
    <source>
        <strain evidence="2 3">VUL4_3</strain>
    </source>
</reference>
<dbReference type="STRING" id="1912795.BK816_02745"/>
<organism evidence="2 3">
    <name type="scientific">Boudabousia tangfeifanii</name>
    <dbReference type="NCBI Taxonomy" id="1912795"/>
    <lineage>
        <taxon>Bacteria</taxon>
        <taxon>Bacillati</taxon>
        <taxon>Actinomycetota</taxon>
        <taxon>Actinomycetes</taxon>
        <taxon>Actinomycetales</taxon>
        <taxon>Actinomycetaceae</taxon>
        <taxon>Boudabousia</taxon>
    </lineage>
</organism>
<evidence type="ECO:0000259" key="1">
    <source>
        <dbReference type="Pfam" id="PF12706"/>
    </source>
</evidence>
<dbReference type="Proteomes" id="UP000176288">
    <property type="component" value="Chromosome"/>
</dbReference>
<dbReference type="Gene3D" id="3.60.15.10">
    <property type="entry name" value="Ribonuclease Z/Hydroxyacylglutathione hydrolase-like"/>
    <property type="match status" value="1"/>
</dbReference>
<name>A0A1D9MJ31_9ACTO</name>
<dbReference type="SUPFAM" id="SSF56281">
    <property type="entry name" value="Metallo-hydrolase/oxidoreductase"/>
    <property type="match status" value="1"/>
</dbReference>
<gene>
    <name evidence="2" type="ORF">BK816_02745</name>
</gene>
<dbReference type="InterPro" id="IPR036866">
    <property type="entry name" value="RibonucZ/Hydroxyglut_hydro"/>
</dbReference>
<dbReference type="GO" id="GO:0042781">
    <property type="term" value="F:3'-tRNA processing endoribonuclease activity"/>
    <property type="evidence" value="ECO:0007669"/>
    <property type="project" value="TreeGrafter"/>
</dbReference>
<dbReference type="Pfam" id="PF12706">
    <property type="entry name" value="Lactamase_B_2"/>
    <property type="match status" value="1"/>
</dbReference>
<dbReference type="RefSeq" id="WP_071163817.1">
    <property type="nucleotide sequence ID" value="NZ_CP017812.1"/>
</dbReference>
<dbReference type="KEGG" id="avu:BK816_02745"/>